<dbReference type="Proteomes" id="UP000242287">
    <property type="component" value="Unassembled WGS sequence"/>
</dbReference>
<evidence type="ECO:0000313" key="2">
    <source>
        <dbReference type="Proteomes" id="UP000242287"/>
    </source>
</evidence>
<accession>A0A2A9NE36</accession>
<dbReference type="AlphaFoldDB" id="A0A2A9NE36"/>
<name>A0A2A9NE36_9AGAR</name>
<proteinExistence type="predicted"/>
<keyword evidence="2" id="KW-1185">Reference proteome</keyword>
<reference evidence="1 2" key="1">
    <citation type="submission" date="2014-02" db="EMBL/GenBank/DDBJ databases">
        <title>Transposable element dynamics among asymbiotic and ectomycorrhizal Amanita fungi.</title>
        <authorList>
            <consortium name="DOE Joint Genome Institute"/>
            <person name="Hess J."/>
            <person name="Skrede I."/>
            <person name="Wolfe B."/>
            <person name="LaButti K."/>
            <person name="Ohm R.A."/>
            <person name="Grigoriev I.V."/>
            <person name="Pringle A."/>
        </authorList>
    </citation>
    <scope>NUCLEOTIDE SEQUENCE [LARGE SCALE GENOMIC DNA]</scope>
    <source>
        <strain evidence="1 2">SKay4041</strain>
    </source>
</reference>
<protein>
    <submittedName>
        <fullName evidence="1">Uncharacterized protein</fullName>
    </submittedName>
</protein>
<organism evidence="1 2">
    <name type="scientific">Amanita thiersii Skay4041</name>
    <dbReference type="NCBI Taxonomy" id="703135"/>
    <lineage>
        <taxon>Eukaryota</taxon>
        <taxon>Fungi</taxon>
        <taxon>Dikarya</taxon>
        <taxon>Basidiomycota</taxon>
        <taxon>Agaricomycotina</taxon>
        <taxon>Agaricomycetes</taxon>
        <taxon>Agaricomycetidae</taxon>
        <taxon>Agaricales</taxon>
        <taxon>Pluteineae</taxon>
        <taxon>Amanitaceae</taxon>
        <taxon>Amanita</taxon>
    </lineage>
</organism>
<evidence type="ECO:0000313" key="1">
    <source>
        <dbReference type="EMBL" id="PFH45903.1"/>
    </source>
</evidence>
<sequence length="123" mass="13875">MELNENAAKAIKDICQKPHTANRDKINLIIKQGWETVKCTILQNPSKFFPPNIPPTQYPKIISDIAEDLKEKVDDSWALRIIKDIKNKGLQSKATEHRIQAVTHRLNNLGATNLPHMSTPSSP</sequence>
<dbReference type="EMBL" id="KZ302268">
    <property type="protein sequence ID" value="PFH45903.1"/>
    <property type="molecule type" value="Genomic_DNA"/>
</dbReference>
<gene>
    <name evidence="1" type="ORF">AMATHDRAFT_8481</name>
</gene>